<dbReference type="Pfam" id="PF08281">
    <property type="entry name" value="Sigma70_r4_2"/>
    <property type="match status" value="1"/>
</dbReference>
<feature type="domain" description="RNA polymerase sigma-70 region 2" evidence="6">
    <location>
        <begin position="19"/>
        <end position="83"/>
    </location>
</feature>
<dbReference type="InterPro" id="IPR013249">
    <property type="entry name" value="RNA_pol_sigma70_r4_t2"/>
</dbReference>
<dbReference type="EMBL" id="JACSNQ010000002">
    <property type="protein sequence ID" value="MBM6774366.1"/>
    <property type="molecule type" value="Genomic_DNA"/>
</dbReference>
<dbReference type="CDD" id="cd06171">
    <property type="entry name" value="Sigma70_r4"/>
    <property type="match status" value="1"/>
</dbReference>
<keyword evidence="2" id="KW-0805">Transcription regulation</keyword>
<dbReference type="PANTHER" id="PTHR43133:SF51">
    <property type="entry name" value="RNA POLYMERASE SIGMA FACTOR"/>
    <property type="match status" value="1"/>
</dbReference>
<dbReference type="Pfam" id="PF04542">
    <property type="entry name" value="Sigma70_r2"/>
    <property type="match status" value="1"/>
</dbReference>
<dbReference type="InterPro" id="IPR039425">
    <property type="entry name" value="RNA_pol_sigma-70-like"/>
</dbReference>
<evidence type="ECO:0000256" key="1">
    <source>
        <dbReference type="ARBA" id="ARBA00010641"/>
    </source>
</evidence>
<dbReference type="SUPFAM" id="SSF88659">
    <property type="entry name" value="Sigma3 and sigma4 domains of RNA polymerase sigma factors"/>
    <property type="match status" value="1"/>
</dbReference>
<name>A0ABS2F072_9ACTN</name>
<dbReference type="SUPFAM" id="SSF88946">
    <property type="entry name" value="Sigma2 domain of RNA polymerase sigma factors"/>
    <property type="match status" value="1"/>
</dbReference>
<feature type="region of interest" description="Disordered" evidence="5">
    <location>
        <begin position="164"/>
        <end position="191"/>
    </location>
</feature>
<feature type="domain" description="RNA polymerase sigma factor 70 region 4 type 2" evidence="7">
    <location>
        <begin position="116"/>
        <end position="166"/>
    </location>
</feature>
<dbReference type="NCBIfam" id="TIGR02937">
    <property type="entry name" value="sigma70-ECF"/>
    <property type="match status" value="1"/>
</dbReference>
<evidence type="ECO:0000256" key="3">
    <source>
        <dbReference type="ARBA" id="ARBA00023082"/>
    </source>
</evidence>
<dbReference type="InterPro" id="IPR007627">
    <property type="entry name" value="RNA_pol_sigma70_r2"/>
</dbReference>
<evidence type="ECO:0000313" key="8">
    <source>
        <dbReference type="EMBL" id="MBM6774366.1"/>
    </source>
</evidence>
<gene>
    <name evidence="8" type="ORF">H9X80_02195</name>
</gene>
<dbReference type="InterPro" id="IPR013324">
    <property type="entry name" value="RNA_pol_sigma_r3/r4-like"/>
</dbReference>
<dbReference type="InterPro" id="IPR036388">
    <property type="entry name" value="WH-like_DNA-bd_sf"/>
</dbReference>
<keyword evidence="4" id="KW-0804">Transcription</keyword>
<dbReference type="RefSeq" id="WP_204792722.1">
    <property type="nucleotide sequence ID" value="NZ_JACSNQ010000002.1"/>
</dbReference>
<evidence type="ECO:0000256" key="4">
    <source>
        <dbReference type="ARBA" id="ARBA00023163"/>
    </source>
</evidence>
<dbReference type="Gene3D" id="1.10.10.10">
    <property type="entry name" value="Winged helix-like DNA-binding domain superfamily/Winged helix DNA-binding domain"/>
    <property type="match status" value="1"/>
</dbReference>
<dbReference type="PANTHER" id="PTHR43133">
    <property type="entry name" value="RNA POLYMERASE ECF-TYPE SIGMA FACTO"/>
    <property type="match status" value="1"/>
</dbReference>
<comment type="similarity">
    <text evidence="1">Belongs to the sigma-70 factor family. ECF subfamily.</text>
</comment>
<evidence type="ECO:0000259" key="7">
    <source>
        <dbReference type="Pfam" id="PF08281"/>
    </source>
</evidence>
<evidence type="ECO:0000313" key="9">
    <source>
        <dbReference type="Proteomes" id="UP000712527"/>
    </source>
</evidence>
<dbReference type="InterPro" id="IPR013325">
    <property type="entry name" value="RNA_pol_sigma_r2"/>
</dbReference>
<protein>
    <submittedName>
        <fullName evidence="8">RNA polymerase sigma factor</fullName>
    </submittedName>
</protein>
<organism evidence="8 9">
    <name type="scientific">Olsenella profusa</name>
    <dbReference type="NCBI Taxonomy" id="138595"/>
    <lineage>
        <taxon>Bacteria</taxon>
        <taxon>Bacillati</taxon>
        <taxon>Actinomycetota</taxon>
        <taxon>Coriobacteriia</taxon>
        <taxon>Coriobacteriales</taxon>
        <taxon>Atopobiaceae</taxon>
        <taxon>Olsenella</taxon>
    </lineage>
</organism>
<dbReference type="Gene3D" id="1.10.1740.10">
    <property type="match status" value="1"/>
</dbReference>
<keyword evidence="3" id="KW-0731">Sigma factor</keyword>
<dbReference type="Proteomes" id="UP000712527">
    <property type="component" value="Unassembled WGS sequence"/>
</dbReference>
<evidence type="ECO:0000256" key="2">
    <source>
        <dbReference type="ARBA" id="ARBA00023015"/>
    </source>
</evidence>
<sequence>MTAKQVQRTEKFMRHAMAAHGSSVYLVALAQTRSEADAQDVAQDVFCRLLTDGTAFTGDEHLKAWLLRVTVNRCHEFHRTPWRQRVESADDAGRELPAPGASTEDAALTELRADPVWQALQALPEKLRVVALLHYVEEYTTEEIARIVGSPPATVRTRLHRARKQMRETLESPASPATNPAKEKNYGQAHA</sequence>
<proteinExistence type="inferred from homology"/>
<dbReference type="InterPro" id="IPR014284">
    <property type="entry name" value="RNA_pol_sigma-70_dom"/>
</dbReference>
<accession>A0ABS2F072</accession>
<reference evidence="8 9" key="1">
    <citation type="journal article" date="2021" name="Sci. Rep.">
        <title>The distribution of antibiotic resistance genes in chicken gut microbiota commensals.</title>
        <authorList>
            <person name="Juricova H."/>
            <person name="Matiasovicova J."/>
            <person name="Kubasova T."/>
            <person name="Cejkova D."/>
            <person name="Rychlik I."/>
        </authorList>
    </citation>
    <scope>NUCLEOTIDE SEQUENCE [LARGE SCALE GENOMIC DNA]</scope>
    <source>
        <strain evidence="8 9">An794</strain>
    </source>
</reference>
<comment type="caution">
    <text evidence="8">The sequence shown here is derived from an EMBL/GenBank/DDBJ whole genome shotgun (WGS) entry which is preliminary data.</text>
</comment>
<evidence type="ECO:0000256" key="5">
    <source>
        <dbReference type="SAM" id="MobiDB-lite"/>
    </source>
</evidence>
<evidence type="ECO:0000259" key="6">
    <source>
        <dbReference type="Pfam" id="PF04542"/>
    </source>
</evidence>
<keyword evidence="9" id="KW-1185">Reference proteome</keyword>